<dbReference type="InterPro" id="IPR020472">
    <property type="entry name" value="WD40_PAC1"/>
</dbReference>
<name>A0A9P0PY76_ACAOB</name>
<gene>
    <name evidence="9" type="ORF">ACAOBT_LOCUS26346</name>
</gene>
<dbReference type="SMART" id="SM00320">
    <property type="entry name" value="WD40"/>
    <property type="match status" value="7"/>
</dbReference>
<dbReference type="GO" id="GO:0005737">
    <property type="term" value="C:cytoplasm"/>
    <property type="evidence" value="ECO:0007669"/>
    <property type="project" value="UniProtKB-SubCell"/>
</dbReference>
<dbReference type="InterPro" id="IPR019775">
    <property type="entry name" value="WD40_repeat_CS"/>
</dbReference>
<dbReference type="PROSITE" id="PS50294">
    <property type="entry name" value="WD_REPEATS_REGION"/>
    <property type="match status" value="3"/>
</dbReference>
<keyword evidence="6" id="KW-0539">Nucleus</keyword>
<evidence type="ECO:0000256" key="4">
    <source>
        <dbReference type="ARBA" id="ARBA00022574"/>
    </source>
</evidence>
<dbReference type="OrthoDB" id="9984207at2759"/>
<feature type="repeat" description="WD" evidence="8">
    <location>
        <begin position="348"/>
        <end position="388"/>
    </location>
</feature>
<organism evidence="9 10">
    <name type="scientific">Acanthoscelides obtectus</name>
    <name type="common">Bean weevil</name>
    <name type="synonym">Bruchus obtectus</name>
    <dbReference type="NCBI Taxonomy" id="200917"/>
    <lineage>
        <taxon>Eukaryota</taxon>
        <taxon>Metazoa</taxon>
        <taxon>Ecdysozoa</taxon>
        <taxon>Arthropoda</taxon>
        <taxon>Hexapoda</taxon>
        <taxon>Insecta</taxon>
        <taxon>Pterygota</taxon>
        <taxon>Neoptera</taxon>
        <taxon>Endopterygota</taxon>
        <taxon>Coleoptera</taxon>
        <taxon>Polyphaga</taxon>
        <taxon>Cucujiformia</taxon>
        <taxon>Chrysomeloidea</taxon>
        <taxon>Chrysomelidae</taxon>
        <taxon>Bruchinae</taxon>
        <taxon>Bruchini</taxon>
        <taxon>Acanthoscelides</taxon>
    </lineage>
</organism>
<dbReference type="PROSITE" id="PS00678">
    <property type="entry name" value="WD_REPEATS_1"/>
    <property type="match status" value="1"/>
</dbReference>
<evidence type="ECO:0000256" key="5">
    <source>
        <dbReference type="ARBA" id="ARBA00022737"/>
    </source>
</evidence>
<evidence type="ECO:0000256" key="3">
    <source>
        <dbReference type="ARBA" id="ARBA00022490"/>
    </source>
</evidence>
<dbReference type="PANTHER" id="PTHR19855:SF12">
    <property type="entry name" value="WD REPEAT-CONTAINING PROTEIN 37"/>
    <property type="match status" value="1"/>
</dbReference>
<proteinExistence type="predicted"/>
<dbReference type="EMBL" id="CAKOFQ010007462">
    <property type="protein sequence ID" value="CAH2001672.1"/>
    <property type="molecule type" value="Genomic_DNA"/>
</dbReference>
<dbReference type="InterPro" id="IPR036322">
    <property type="entry name" value="WD40_repeat_dom_sf"/>
</dbReference>
<dbReference type="CDD" id="cd00200">
    <property type="entry name" value="WD40"/>
    <property type="match status" value="1"/>
</dbReference>
<dbReference type="Proteomes" id="UP001152888">
    <property type="component" value="Unassembled WGS sequence"/>
</dbReference>
<keyword evidence="4 8" id="KW-0853">WD repeat</keyword>
<evidence type="ECO:0000313" key="9">
    <source>
        <dbReference type="EMBL" id="CAH2001672.1"/>
    </source>
</evidence>
<feature type="repeat" description="WD" evidence="8">
    <location>
        <begin position="305"/>
        <end position="339"/>
    </location>
</feature>
<comment type="caution">
    <text evidence="9">The sequence shown here is derived from an EMBL/GenBank/DDBJ whole genome shotgun (WGS) entry which is preliminary data.</text>
</comment>
<dbReference type="InterPro" id="IPR001680">
    <property type="entry name" value="WD40_rpt"/>
</dbReference>
<dbReference type="Gene3D" id="2.130.10.10">
    <property type="entry name" value="YVTN repeat-like/Quinoprotein amine dehydrogenase"/>
    <property type="match status" value="3"/>
</dbReference>
<feature type="repeat" description="WD" evidence="8">
    <location>
        <begin position="147"/>
        <end position="189"/>
    </location>
</feature>
<keyword evidence="5" id="KW-0677">Repeat</keyword>
<evidence type="ECO:0000313" key="10">
    <source>
        <dbReference type="Proteomes" id="UP001152888"/>
    </source>
</evidence>
<dbReference type="AlphaFoldDB" id="A0A9P0PY76"/>
<feature type="repeat" description="WD" evidence="8">
    <location>
        <begin position="190"/>
        <end position="222"/>
    </location>
</feature>
<evidence type="ECO:0000256" key="8">
    <source>
        <dbReference type="PROSITE-ProRule" id="PRU00221"/>
    </source>
</evidence>
<dbReference type="Pfam" id="PF00400">
    <property type="entry name" value="WD40"/>
    <property type="match status" value="5"/>
</dbReference>
<accession>A0A9P0PY76</accession>
<evidence type="ECO:0000256" key="6">
    <source>
        <dbReference type="ARBA" id="ARBA00023242"/>
    </source>
</evidence>
<dbReference type="PRINTS" id="PR00320">
    <property type="entry name" value="GPROTEINBRPT"/>
</dbReference>
<dbReference type="PROSITE" id="PS50082">
    <property type="entry name" value="WD_REPEATS_2"/>
    <property type="match status" value="4"/>
</dbReference>
<dbReference type="FunFam" id="2.130.10.10:FF:001831">
    <property type="entry name" value="WD repeat-containing protein 37-like Protein"/>
    <property type="match status" value="1"/>
</dbReference>
<protein>
    <recommendedName>
        <fullName evidence="7">WD repeat-containing protein 37</fullName>
    </recommendedName>
</protein>
<keyword evidence="10" id="KW-1185">Reference proteome</keyword>
<dbReference type="PANTHER" id="PTHR19855">
    <property type="entry name" value="WD40 REPEAT PROTEIN 12, 37"/>
    <property type="match status" value="1"/>
</dbReference>
<dbReference type="SUPFAM" id="SSF50978">
    <property type="entry name" value="WD40 repeat-like"/>
    <property type="match status" value="1"/>
</dbReference>
<comment type="subcellular location">
    <subcellularLocation>
        <location evidence="2">Cytoplasm</location>
    </subcellularLocation>
    <subcellularLocation>
        <location evidence="1">Nucleus</location>
    </subcellularLocation>
</comment>
<reference evidence="9" key="1">
    <citation type="submission" date="2022-03" db="EMBL/GenBank/DDBJ databases">
        <authorList>
            <person name="Sayadi A."/>
        </authorList>
    </citation>
    <scope>NUCLEOTIDE SEQUENCE</scope>
</reference>
<dbReference type="InterPro" id="IPR015943">
    <property type="entry name" value="WD40/YVTN_repeat-like_dom_sf"/>
</dbReference>
<evidence type="ECO:0000256" key="2">
    <source>
        <dbReference type="ARBA" id="ARBA00004496"/>
    </source>
</evidence>
<evidence type="ECO:0000256" key="7">
    <source>
        <dbReference type="ARBA" id="ARBA00040954"/>
    </source>
</evidence>
<evidence type="ECO:0000256" key="1">
    <source>
        <dbReference type="ARBA" id="ARBA00004123"/>
    </source>
</evidence>
<dbReference type="FunFam" id="2.130.10.10:FF:001150">
    <property type="entry name" value="WD repeat-containing protein 37"/>
    <property type="match status" value="1"/>
</dbReference>
<keyword evidence="3" id="KW-0963">Cytoplasm</keyword>
<dbReference type="GO" id="GO:0005634">
    <property type="term" value="C:nucleus"/>
    <property type="evidence" value="ECO:0007669"/>
    <property type="project" value="UniProtKB-SubCell"/>
</dbReference>
<sequence length="476" mass="52930">MSINQNISNSKVQKSKKSAIMRLQGDLIDADLNMGFRSDMENDSLSPAYKIRLYSLFRQIEKEFDVLYQENQSLHDKIDLLNEKLERDTFDKQDLVDLDNNLSKALTKKLSTSSQKSKTAHKLKAQTSKIVSSFKAPQFNCCLIREYTGHKDGVWEVSVARPGVPVIGTASADHTACIWHIESGKCLLQYQGHAGSVNSIRFHPAKDLVLTASGDSLAHIWQAALNWDTPKGHSSEEELDGDEIDEKSDTNRISSLRTPFQELSGHCGAVCAAEWLSGADQVITASWDRLAILHDVETGALLTTLTGHDSELNHTATHPSHKLAVTSSRDTTFRLWDFREPVHSVSVFQGHTESVTSAVFTREDKVVSSSDDRTVKVWDLRNMRSPVATIRVDSAVNRLSVSSNGIIAIPHDNRHVRLFDLCGQRLARLPRSSRQGHSRMVAATAWSDDPISSANLFTCGFDRRVLAWSVLAALKD</sequence>